<dbReference type="Pfam" id="PF01476">
    <property type="entry name" value="LysM"/>
    <property type="match status" value="1"/>
</dbReference>
<dbReference type="PROSITE" id="PS51782">
    <property type="entry name" value="LYSM"/>
    <property type="match status" value="1"/>
</dbReference>
<dbReference type="PANTHER" id="PTHR21666">
    <property type="entry name" value="PEPTIDASE-RELATED"/>
    <property type="match status" value="1"/>
</dbReference>
<dbReference type="SUPFAM" id="SSF51261">
    <property type="entry name" value="Duplicated hybrid motif"/>
    <property type="match status" value="1"/>
</dbReference>
<feature type="domain" description="LysM" evidence="2">
    <location>
        <begin position="40"/>
        <end position="84"/>
    </location>
</feature>
<evidence type="ECO:0000259" key="2">
    <source>
        <dbReference type="PROSITE" id="PS51782"/>
    </source>
</evidence>
<dbReference type="RefSeq" id="WP_265266124.1">
    <property type="nucleotide sequence ID" value="NZ_JAIHOM010000118.1"/>
</dbReference>
<dbReference type="InterPro" id="IPR011055">
    <property type="entry name" value="Dup_hybrid_motif"/>
</dbReference>
<accession>A0ABT3L9N6</accession>
<dbReference type="CDD" id="cd00118">
    <property type="entry name" value="LysM"/>
    <property type="match status" value="1"/>
</dbReference>
<name>A0ABT3L9N6_9CYAN</name>
<dbReference type="Proteomes" id="UP001526426">
    <property type="component" value="Unassembled WGS sequence"/>
</dbReference>
<dbReference type="Pfam" id="PF01551">
    <property type="entry name" value="Peptidase_M23"/>
    <property type="match status" value="1"/>
</dbReference>
<organism evidence="3 4">
    <name type="scientific">Spirulina subsalsa FACHB-351</name>
    <dbReference type="NCBI Taxonomy" id="234711"/>
    <lineage>
        <taxon>Bacteria</taxon>
        <taxon>Bacillati</taxon>
        <taxon>Cyanobacteriota</taxon>
        <taxon>Cyanophyceae</taxon>
        <taxon>Spirulinales</taxon>
        <taxon>Spirulinaceae</taxon>
        <taxon>Spirulina</taxon>
    </lineage>
</organism>
<sequence length="292" mass="31419">MSSYLNPSLSALLALPFLLLPSPSLAQESVCPEPVLSRLRRHTVTPQDTLEAIAQQYRILSDVIIYFNPSLRQGRLPVGQELLIPPLNGISITPPKVATWESIAQAYGVRADVLFEMNGCQPPGETVFIPGINWADPNNPTPNYTGLAGSPLPQPLTPGLAYGWRENPQTQQQTFHSGLDLLAPLNTPVLAADQGVVVFAGQQGNYGNVVIINHEGSLQTRYAHLGAIFVSTGQTVNTGDTLGTVGNTGRPDIDEPHLHFEVRSQSPIGWVAQDPALHFPSAAQNLLGELGF</sequence>
<dbReference type="InterPro" id="IPR016047">
    <property type="entry name" value="M23ase_b-sheet_dom"/>
</dbReference>
<evidence type="ECO:0000313" key="3">
    <source>
        <dbReference type="EMBL" id="MCW6038221.1"/>
    </source>
</evidence>
<protein>
    <submittedName>
        <fullName evidence="3">M23 family metallopeptidase</fullName>
    </submittedName>
</protein>
<evidence type="ECO:0000313" key="4">
    <source>
        <dbReference type="Proteomes" id="UP001526426"/>
    </source>
</evidence>
<dbReference type="CDD" id="cd12797">
    <property type="entry name" value="M23_peptidase"/>
    <property type="match status" value="1"/>
</dbReference>
<dbReference type="InterPro" id="IPR036779">
    <property type="entry name" value="LysM_dom_sf"/>
</dbReference>
<dbReference type="EMBL" id="JAIHOM010000118">
    <property type="protein sequence ID" value="MCW6038221.1"/>
    <property type="molecule type" value="Genomic_DNA"/>
</dbReference>
<dbReference type="SMART" id="SM00257">
    <property type="entry name" value="LysM"/>
    <property type="match status" value="1"/>
</dbReference>
<keyword evidence="1" id="KW-0732">Signal</keyword>
<reference evidence="3 4" key="1">
    <citation type="submission" date="2021-08" db="EMBL/GenBank/DDBJ databases">
        <title>Draft genome sequence of Spirulina subsalsa with high tolerance to salinity and hype-accumulation of phycocyanin.</title>
        <authorList>
            <person name="Pei H."/>
            <person name="Jiang L."/>
        </authorList>
    </citation>
    <scope>NUCLEOTIDE SEQUENCE [LARGE SCALE GENOMIC DNA]</scope>
    <source>
        <strain evidence="3 4">FACHB-351</strain>
    </source>
</reference>
<comment type="caution">
    <text evidence="3">The sequence shown here is derived from an EMBL/GenBank/DDBJ whole genome shotgun (WGS) entry which is preliminary data.</text>
</comment>
<proteinExistence type="predicted"/>
<dbReference type="Gene3D" id="2.70.70.10">
    <property type="entry name" value="Glucose Permease (Domain IIA)"/>
    <property type="match status" value="1"/>
</dbReference>
<gene>
    <name evidence="3" type="ORF">K4A83_18365</name>
</gene>
<feature type="chain" id="PRO_5046703749" evidence="1">
    <location>
        <begin position="27"/>
        <end position="292"/>
    </location>
</feature>
<dbReference type="Gene3D" id="3.10.350.10">
    <property type="entry name" value="LysM domain"/>
    <property type="match status" value="1"/>
</dbReference>
<evidence type="ECO:0000256" key="1">
    <source>
        <dbReference type="SAM" id="SignalP"/>
    </source>
</evidence>
<dbReference type="PANTHER" id="PTHR21666:SF290">
    <property type="entry name" value="PEPTIDASE M23 DOMAIN PROTEIN"/>
    <property type="match status" value="1"/>
</dbReference>
<dbReference type="InterPro" id="IPR018392">
    <property type="entry name" value="LysM"/>
</dbReference>
<feature type="signal peptide" evidence="1">
    <location>
        <begin position="1"/>
        <end position="26"/>
    </location>
</feature>
<dbReference type="SUPFAM" id="SSF54106">
    <property type="entry name" value="LysM domain"/>
    <property type="match status" value="1"/>
</dbReference>
<keyword evidence="4" id="KW-1185">Reference proteome</keyword>
<dbReference type="InterPro" id="IPR050570">
    <property type="entry name" value="Cell_wall_metabolism_enzyme"/>
</dbReference>